<keyword evidence="2" id="KW-0349">Heme</keyword>
<name>H0E0Q1_9ACTN</name>
<keyword evidence="5" id="KW-0456">Lyase</keyword>
<comment type="cofactor">
    <cofactor evidence="1">
        <name>heme b</name>
        <dbReference type="ChEBI" id="CHEBI:60344"/>
    </cofactor>
</comment>
<feature type="region of interest" description="Disordered" evidence="7">
    <location>
        <begin position="1"/>
        <end position="22"/>
    </location>
</feature>
<evidence type="ECO:0000256" key="6">
    <source>
        <dbReference type="ARBA" id="ARBA00034312"/>
    </source>
</evidence>
<evidence type="ECO:0000256" key="7">
    <source>
        <dbReference type="SAM" id="MobiDB-lite"/>
    </source>
</evidence>
<evidence type="ECO:0000256" key="1">
    <source>
        <dbReference type="ARBA" id="ARBA00001970"/>
    </source>
</evidence>
<keyword evidence="4" id="KW-0408">Iron</keyword>
<sequence>MSERSAAPAVDPLEPRPRRAPPGHWPDFTTYFLRYPPGLQEVVRVTFAASGPGACAFVDRAIELLHGPDGARTVERGRVLVPADPETQLVIAYWDDPVAHRRWAGSAAVEGLLDGPAPPAHWCETAVLPLTHSEAHFGQRTRQTGLGRLEGTRHEFCPMVGYWGAARDRIPASADDELEPGAMVPGPIAGGSGDQWIVAPANLCTIRTSQDWHGAPADHLAWYREQVEPVLRAGVEHLHGAPHESGCVAVRYVQETDLEGADVDRTCVLAHFRSLGHLEAWARDHPTHHAIFASAMEMVRRFGDDLGIRLFHEVSVLPLGRCHGRYVGCADDAGLLRRVDDEAA</sequence>
<evidence type="ECO:0000256" key="5">
    <source>
        <dbReference type="ARBA" id="ARBA00023239"/>
    </source>
</evidence>
<reference evidence="8 9" key="1">
    <citation type="journal article" date="2013" name="Biodegradation">
        <title>Quantitative proteomic analysis of ibuprofen-degrading Patulibacter sp. strain I11.</title>
        <authorList>
            <person name="Almeida B."/>
            <person name="Kjeldal H."/>
            <person name="Lolas I."/>
            <person name="Knudsen A.D."/>
            <person name="Carvalho G."/>
            <person name="Nielsen K.L."/>
            <person name="Barreto Crespo M.T."/>
            <person name="Stensballe A."/>
            <person name="Nielsen J.L."/>
        </authorList>
    </citation>
    <scope>NUCLEOTIDE SEQUENCE [LARGE SCALE GENOMIC DNA]</scope>
    <source>
        <strain evidence="8 9">I11</strain>
    </source>
</reference>
<keyword evidence="3" id="KW-0479">Metal-binding</keyword>
<evidence type="ECO:0000313" key="8">
    <source>
        <dbReference type="EMBL" id="EHN12785.1"/>
    </source>
</evidence>
<comment type="similarity">
    <text evidence="6">Belongs to the heme-containing dehydratase family.</text>
</comment>
<evidence type="ECO:0000256" key="2">
    <source>
        <dbReference type="ARBA" id="ARBA00022617"/>
    </source>
</evidence>
<gene>
    <name evidence="8" type="ORF">PAI11_03590</name>
</gene>
<dbReference type="GO" id="GO:0016829">
    <property type="term" value="F:lyase activity"/>
    <property type="evidence" value="ECO:0007669"/>
    <property type="project" value="UniProtKB-KW"/>
</dbReference>
<dbReference type="EMBL" id="AGUD01000011">
    <property type="protein sequence ID" value="EHN12785.1"/>
    <property type="molecule type" value="Genomic_DNA"/>
</dbReference>
<dbReference type="Pfam" id="PF13816">
    <property type="entry name" value="Dehydratase_hem"/>
    <property type="match status" value="1"/>
</dbReference>
<dbReference type="AlphaFoldDB" id="H0E0Q1"/>
<evidence type="ECO:0000256" key="4">
    <source>
        <dbReference type="ARBA" id="ARBA00023004"/>
    </source>
</evidence>
<evidence type="ECO:0000256" key="3">
    <source>
        <dbReference type="ARBA" id="ARBA00022723"/>
    </source>
</evidence>
<accession>H0E0Q1</accession>
<comment type="caution">
    <text evidence="8">The sequence shown here is derived from an EMBL/GenBank/DDBJ whole genome shotgun (WGS) entry which is preliminary data.</text>
</comment>
<organism evidence="8 9">
    <name type="scientific">Patulibacter medicamentivorans</name>
    <dbReference type="NCBI Taxonomy" id="1097667"/>
    <lineage>
        <taxon>Bacteria</taxon>
        <taxon>Bacillati</taxon>
        <taxon>Actinomycetota</taxon>
        <taxon>Thermoleophilia</taxon>
        <taxon>Solirubrobacterales</taxon>
        <taxon>Patulibacteraceae</taxon>
        <taxon>Patulibacter</taxon>
    </lineage>
</organism>
<proteinExistence type="inferred from homology"/>
<keyword evidence="9" id="KW-1185">Reference proteome</keyword>
<evidence type="ECO:0000313" key="9">
    <source>
        <dbReference type="Proteomes" id="UP000005143"/>
    </source>
</evidence>
<dbReference type="Proteomes" id="UP000005143">
    <property type="component" value="Unassembled WGS sequence"/>
</dbReference>
<dbReference type="RefSeq" id="WP_007570227.1">
    <property type="nucleotide sequence ID" value="NZ_AGUD01000011.1"/>
</dbReference>
<dbReference type="InterPro" id="IPR025702">
    <property type="entry name" value="OXD"/>
</dbReference>
<protein>
    <submittedName>
        <fullName evidence="8">Phenylacetaldoxime dehydratase family protein putative</fullName>
    </submittedName>
</protein>
<dbReference type="GO" id="GO:0046872">
    <property type="term" value="F:metal ion binding"/>
    <property type="evidence" value="ECO:0007669"/>
    <property type="project" value="UniProtKB-KW"/>
</dbReference>